<comment type="similarity">
    <text evidence="2">Belongs to the outer membrane factor (OMF) (TC 1.B.17) family.</text>
</comment>
<keyword evidence="3" id="KW-0813">Transport</keyword>
<dbReference type="SUPFAM" id="SSF56954">
    <property type="entry name" value="Outer membrane efflux proteins (OEP)"/>
    <property type="match status" value="1"/>
</dbReference>
<keyword evidence="11" id="KW-1185">Reference proteome</keyword>
<protein>
    <submittedName>
        <fullName evidence="10">TolC family protein</fullName>
    </submittedName>
</protein>
<dbReference type="EMBL" id="CP122539">
    <property type="protein sequence ID" value="WGH76437.1"/>
    <property type="molecule type" value="Genomic_DNA"/>
</dbReference>
<proteinExistence type="inferred from homology"/>
<dbReference type="Proteomes" id="UP001232001">
    <property type="component" value="Chromosome"/>
</dbReference>
<dbReference type="InterPro" id="IPR051906">
    <property type="entry name" value="TolC-like"/>
</dbReference>
<evidence type="ECO:0000313" key="10">
    <source>
        <dbReference type="EMBL" id="WGH76437.1"/>
    </source>
</evidence>
<dbReference type="Pfam" id="PF02321">
    <property type="entry name" value="OEP"/>
    <property type="match status" value="2"/>
</dbReference>
<evidence type="ECO:0000256" key="4">
    <source>
        <dbReference type="ARBA" id="ARBA00022452"/>
    </source>
</evidence>
<evidence type="ECO:0000313" key="11">
    <source>
        <dbReference type="Proteomes" id="UP001232001"/>
    </source>
</evidence>
<accession>A0ABY8L4T7</accession>
<evidence type="ECO:0000256" key="9">
    <source>
        <dbReference type="SAM" id="SignalP"/>
    </source>
</evidence>
<dbReference type="InterPro" id="IPR003423">
    <property type="entry name" value="OMP_efflux"/>
</dbReference>
<keyword evidence="7" id="KW-0998">Cell outer membrane</keyword>
<keyword evidence="9" id="KW-0732">Signal</keyword>
<evidence type="ECO:0000256" key="3">
    <source>
        <dbReference type="ARBA" id="ARBA00022448"/>
    </source>
</evidence>
<dbReference type="PANTHER" id="PTHR30026:SF20">
    <property type="entry name" value="OUTER MEMBRANE PROTEIN TOLC"/>
    <property type="match status" value="1"/>
</dbReference>
<keyword evidence="6" id="KW-0472">Membrane</keyword>
<dbReference type="Gene3D" id="1.20.1600.10">
    <property type="entry name" value="Outer membrane efflux proteins (OEP)"/>
    <property type="match status" value="1"/>
</dbReference>
<evidence type="ECO:0000256" key="7">
    <source>
        <dbReference type="ARBA" id="ARBA00023237"/>
    </source>
</evidence>
<keyword evidence="4" id="KW-1134">Transmembrane beta strand</keyword>
<gene>
    <name evidence="10" type="ORF">P8625_04550</name>
</gene>
<reference evidence="10 11" key="1">
    <citation type="submission" date="2023-04" db="EMBL/GenBank/DDBJ databases">
        <title>Tenacibaculum tangerinum sp. nov., isolated from sea tidal flat of South Korea.</title>
        <authorList>
            <person name="Lee S.H."/>
            <person name="Kim J.-J."/>
        </authorList>
    </citation>
    <scope>NUCLEOTIDE SEQUENCE [LARGE SCALE GENOMIC DNA]</scope>
    <source>
        <strain evidence="10 11">GRR-S3-23</strain>
    </source>
</reference>
<organism evidence="10 11">
    <name type="scientific">Tenacibaculum tangerinum</name>
    <dbReference type="NCBI Taxonomy" id="3038772"/>
    <lineage>
        <taxon>Bacteria</taxon>
        <taxon>Pseudomonadati</taxon>
        <taxon>Bacteroidota</taxon>
        <taxon>Flavobacteriia</taxon>
        <taxon>Flavobacteriales</taxon>
        <taxon>Flavobacteriaceae</taxon>
        <taxon>Tenacibaculum</taxon>
    </lineage>
</organism>
<sequence length="440" mass="49570">MSTKFLSIGFLLVSMSFYAQEILTKEKAVAITLENNYNIKITKNNLETAKNNQSVYNSGYLPTVTANAGANYSNRDTDLEFQDGSVNSVVGAQSKSYNASVGLNYTIFNGFNRKNTFKKLKETYNLTELQARQVMENTLTTLFFAYYEVARLTENEVTQQQTLSISKKRLERAKYSFEYGQNTKLDILNAEVDVNNDSITYIDINRQLANAKRDLNVVLGRAVNTTVKVDTVVTYAVNLNLPEILNKAKENNANLLQAQKNIALRALDVEINKAGWMPNVGLTSSYAWNQSANDPTNRFSPINNTQTGFNAGVNLSWNIFDGGTTKTRVANAKIVLETQEIQKQQLEEQLKRDVHNAWATYQNALFSLQVQRKNVATNKRNFNRSTERYKLGQINSIDFRQAQNNLVNAELSLSRAKYTAKNAELSLLQLAGVILDTENF</sequence>
<evidence type="ECO:0000256" key="2">
    <source>
        <dbReference type="ARBA" id="ARBA00007613"/>
    </source>
</evidence>
<feature type="signal peptide" evidence="9">
    <location>
        <begin position="1"/>
        <end position="19"/>
    </location>
</feature>
<comment type="subcellular location">
    <subcellularLocation>
        <location evidence="1">Cell outer membrane</location>
    </subcellularLocation>
</comment>
<keyword evidence="8" id="KW-0175">Coiled coil</keyword>
<dbReference type="RefSeq" id="WP_279652304.1">
    <property type="nucleotide sequence ID" value="NZ_CP122539.1"/>
</dbReference>
<evidence type="ECO:0000256" key="8">
    <source>
        <dbReference type="SAM" id="Coils"/>
    </source>
</evidence>
<name>A0ABY8L4T7_9FLAO</name>
<dbReference type="PANTHER" id="PTHR30026">
    <property type="entry name" value="OUTER MEMBRANE PROTEIN TOLC"/>
    <property type="match status" value="1"/>
</dbReference>
<evidence type="ECO:0000256" key="5">
    <source>
        <dbReference type="ARBA" id="ARBA00022692"/>
    </source>
</evidence>
<feature type="chain" id="PRO_5045898079" evidence="9">
    <location>
        <begin position="20"/>
        <end position="440"/>
    </location>
</feature>
<keyword evidence="5" id="KW-0812">Transmembrane</keyword>
<feature type="coiled-coil region" evidence="8">
    <location>
        <begin position="329"/>
        <end position="356"/>
    </location>
</feature>
<evidence type="ECO:0000256" key="1">
    <source>
        <dbReference type="ARBA" id="ARBA00004442"/>
    </source>
</evidence>
<evidence type="ECO:0000256" key="6">
    <source>
        <dbReference type="ARBA" id="ARBA00023136"/>
    </source>
</evidence>